<feature type="coiled-coil region" evidence="1">
    <location>
        <begin position="53"/>
        <end position="87"/>
    </location>
</feature>
<dbReference type="Proteomes" id="UP000807306">
    <property type="component" value="Unassembled WGS sequence"/>
</dbReference>
<keyword evidence="3" id="KW-1185">Reference proteome</keyword>
<protein>
    <recommendedName>
        <fullName evidence="4">F-box domain-containing protein</fullName>
    </recommendedName>
</protein>
<evidence type="ECO:0000313" key="3">
    <source>
        <dbReference type="Proteomes" id="UP000807306"/>
    </source>
</evidence>
<evidence type="ECO:0008006" key="4">
    <source>
        <dbReference type="Google" id="ProtNLM"/>
    </source>
</evidence>
<name>A0A9P6JKD2_9AGAR</name>
<evidence type="ECO:0000313" key="2">
    <source>
        <dbReference type="EMBL" id="KAF9523684.1"/>
    </source>
</evidence>
<organism evidence="2 3">
    <name type="scientific">Crepidotus variabilis</name>
    <dbReference type="NCBI Taxonomy" id="179855"/>
    <lineage>
        <taxon>Eukaryota</taxon>
        <taxon>Fungi</taxon>
        <taxon>Dikarya</taxon>
        <taxon>Basidiomycota</taxon>
        <taxon>Agaricomycotina</taxon>
        <taxon>Agaricomycetes</taxon>
        <taxon>Agaricomycetidae</taxon>
        <taxon>Agaricales</taxon>
        <taxon>Agaricineae</taxon>
        <taxon>Crepidotaceae</taxon>
        <taxon>Crepidotus</taxon>
    </lineage>
</organism>
<comment type="caution">
    <text evidence="2">The sequence shown here is derived from an EMBL/GenBank/DDBJ whole genome shotgun (WGS) entry which is preliminary data.</text>
</comment>
<dbReference type="OrthoDB" id="3045996at2759"/>
<dbReference type="AlphaFoldDB" id="A0A9P6JKD2"/>
<dbReference type="SUPFAM" id="SSF52047">
    <property type="entry name" value="RNI-like"/>
    <property type="match status" value="1"/>
</dbReference>
<gene>
    <name evidence="2" type="ORF">CPB83DRAFT_898551</name>
</gene>
<accession>A0A9P6JKD2</accession>
<proteinExistence type="predicted"/>
<dbReference type="EMBL" id="MU157912">
    <property type="protein sequence ID" value="KAF9523684.1"/>
    <property type="molecule type" value="Genomic_DNA"/>
</dbReference>
<evidence type="ECO:0000256" key="1">
    <source>
        <dbReference type="SAM" id="Coils"/>
    </source>
</evidence>
<dbReference type="Gene3D" id="3.80.10.10">
    <property type="entry name" value="Ribonuclease Inhibitor"/>
    <property type="match status" value="1"/>
</dbReference>
<sequence length="569" mass="65657">MQPQQPKIWHDRVPWQSLMEPIQDHEIPDDITKLLEHNEPLEEQDVQLVKSFREQRVERLNAIENEVRDLEQVIEAYQHRCSQLELELDPRRKEIVACDVALSVIRRLPTDIIQDIALLCLPDKPSGHIRDAPLALSQVSSTWRKAVLRLPRIWSEVHVHLAPGFDTKSTSFFLTEYLKRARNHPLNLHILFHRPRRPRQWERRALEEAVQGFLNWMFFTWELISKVAQLHLTTEFDWDEVFKLPNRPADLNMLQTLVLRASGNGSGMSIDLMSILEQATSLRKVVLQRTALEPDIKRAMIPWWNLTDLVMDEVIYADEYVFLLDKCANLQRAHFTVSENYLHNISTSNDHGHLIDLSLRFDTVTPSSMEFLRHRKFPKLSVLRLDLEWTNGIIEQPYDLGASMPELRSLHISTYRSASLPIGPFLGENTQITHLHLVAKPTEVKFVTSLFWLRKSDVHQPILPHLSTATIGLIDGSTTSSYISKSKAKSLIDMVRSRTQASLDQLGLDVSPLSAIHFIADVEPSFEEDFRQRLNQLHLEGVDCRVESASKSDDEHSAALAPFSIQRWL</sequence>
<keyword evidence="1" id="KW-0175">Coiled coil</keyword>
<reference evidence="2" key="1">
    <citation type="submission" date="2020-11" db="EMBL/GenBank/DDBJ databases">
        <authorList>
            <consortium name="DOE Joint Genome Institute"/>
            <person name="Ahrendt S."/>
            <person name="Riley R."/>
            <person name="Andreopoulos W."/>
            <person name="Labutti K."/>
            <person name="Pangilinan J."/>
            <person name="Ruiz-Duenas F.J."/>
            <person name="Barrasa J.M."/>
            <person name="Sanchez-Garcia M."/>
            <person name="Camarero S."/>
            <person name="Miyauchi S."/>
            <person name="Serrano A."/>
            <person name="Linde D."/>
            <person name="Babiker R."/>
            <person name="Drula E."/>
            <person name="Ayuso-Fernandez I."/>
            <person name="Pacheco R."/>
            <person name="Padilla G."/>
            <person name="Ferreira P."/>
            <person name="Barriuso J."/>
            <person name="Kellner H."/>
            <person name="Castanera R."/>
            <person name="Alfaro M."/>
            <person name="Ramirez L."/>
            <person name="Pisabarro A.G."/>
            <person name="Kuo A."/>
            <person name="Tritt A."/>
            <person name="Lipzen A."/>
            <person name="He G."/>
            <person name="Yan M."/>
            <person name="Ng V."/>
            <person name="Cullen D."/>
            <person name="Martin F."/>
            <person name="Rosso M.-N."/>
            <person name="Henrissat B."/>
            <person name="Hibbett D."/>
            <person name="Martinez A.T."/>
            <person name="Grigoriev I.V."/>
        </authorList>
    </citation>
    <scope>NUCLEOTIDE SEQUENCE</scope>
    <source>
        <strain evidence="2">CBS 506.95</strain>
    </source>
</reference>
<dbReference type="InterPro" id="IPR032675">
    <property type="entry name" value="LRR_dom_sf"/>
</dbReference>